<evidence type="ECO:0000313" key="2">
    <source>
        <dbReference type="EMBL" id="MFF3224921.1"/>
    </source>
</evidence>
<protein>
    <recommendedName>
        <fullName evidence="4">Secreted protein</fullName>
    </recommendedName>
</protein>
<name>A0ABW6QUL1_9NOCA</name>
<keyword evidence="1" id="KW-0732">Signal</keyword>
<dbReference type="Proteomes" id="UP001601948">
    <property type="component" value="Unassembled WGS sequence"/>
</dbReference>
<proteinExistence type="predicted"/>
<accession>A0ABW6QUL1</accession>
<feature type="signal peptide" evidence="1">
    <location>
        <begin position="1"/>
        <end position="31"/>
    </location>
</feature>
<gene>
    <name evidence="2" type="ORF">ACFYV7_19170</name>
</gene>
<reference evidence="2 3" key="1">
    <citation type="submission" date="2024-10" db="EMBL/GenBank/DDBJ databases">
        <title>The Natural Products Discovery Center: Release of the First 8490 Sequenced Strains for Exploring Actinobacteria Biosynthetic Diversity.</title>
        <authorList>
            <person name="Kalkreuter E."/>
            <person name="Kautsar S.A."/>
            <person name="Yang D."/>
            <person name="Bader C.D."/>
            <person name="Teijaro C.N."/>
            <person name="Fluegel L."/>
            <person name="Davis C.M."/>
            <person name="Simpson J.R."/>
            <person name="Lauterbach L."/>
            <person name="Steele A.D."/>
            <person name="Gui C."/>
            <person name="Meng S."/>
            <person name="Li G."/>
            <person name="Viehrig K."/>
            <person name="Ye F."/>
            <person name="Su P."/>
            <person name="Kiefer A.F."/>
            <person name="Nichols A."/>
            <person name="Cepeda A.J."/>
            <person name="Yan W."/>
            <person name="Fan B."/>
            <person name="Jiang Y."/>
            <person name="Adhikari A."/>
            <person name="Zheng C.-J."/>
            <person name="Schuster L."/>
            <person name="Cowan T.M."/>
            <person name="Smanski M.J."/>
            <person name="Chevrette M.G."/>
            <person name="De Carvalho L.P.S."/>
            <person name="Shen B."/>
        </authorList>
    </citation>
    <scope>NUCLEOTIDE SEQUENCE [LARGE SCALE GENOMIC DNA]</scope>
    <source>
        <strain evidence="2 3">NPDC003040</strain>
    </source>
</reference>
<feature type="chain" id="PRO_5046048314" description="Secreted protein" evidence="1">
    <location>
        <begin position="32"/>
        <end position="90"/>
    </location>
</feature>
<keyword evidence="3" id="KW-1185">Reference proteome</keyword>
<evidence type="ECO:0000256" key="1">
    <source>
        <dbReference type="SAM" id="SignalP"/>
    </source>
</evidence>
<dbReference type="EMBL" id="JBIAPI010000004">
    <property type="protein sequence ID" value="MFF3224921.1"/>
    <property type="molecule type" value="Genomic_DNA"/>
</dbReference>
<comment type="caution">
    <text evidence="2">The sequence shown here is derived from an EMBL/GenBank/DDBJ whole genome shotgun (WGS) entry which is preliminary data.</text>
</comment>
<evidence type="ECO:0008006" key="4">
    <source>
        <dbReference type="Google" id="ProtNLM"/>
    </source>
</evidence>
<dbReference type="RefSeq" id="WP_387719088.1">
    <property type="nucleotide sequence ID" value="NZ_JBIAPI010000004.1"/>
</dbReference>
<sequence length="90" mass="9492">MKNTLKAIASASVVVAAASGLGVLSAGVAHAGGMSYDQCWNEASRKQAEWDASRDPLATHATYVEYSCVPSGTDLNGNQLYEVTYAHKDI</sequence>
<evidence type="ECO:0000313" key="3">
    <source>
        <dbReference type="Proteomes" id="UP001601948"/>
    </source>
</evidence>
<organism evidence="2 3">
    <name type="scientific">Nocardia suismassiliense</name>
    <dbReference type="NCBI Taxonomy" id="2077092"/>
    <lineage>
        <taxon>Bacteria</taxon>
        <taxon>Bacillati</taxon>
        <taxon>Actinomycetota</taxon>
        <taxon>Actinomycetes</taxon>
        <taxon>Mycobacteriales</taxon>
        <taxon>Nocardiaceae</taxon>
        <taxon>Nocardia</taxon>
    </lineage>
</organism>